<evidence type="ECO:0000313" key="2">
    <source>
        <dbReference type="Proteomes" id="UP000007753"/>
    </source>
</evidence>
<protein>
    <submittedName>
        <fullName evidence="1">Uncharacterized protein</fullName>
    </submittedName>
</protein>
<gene>
    <name evidence="1" type="ordered locus">SJA_C1-08580</name>
</gene>
<dbReference type="EMBL" id="AP010803">
    <property type="protein sequence ID" value="BAI95692.1"/>
    <property type="molecule type" value="Genomic_DNA"/>
</dbReference>
<dbReference type="GeneID" id="31785140"/>
<keyword evidence="2" id="KW-1185">Reference proteome</keyword>
<proteinExistence type="predicted"/>
<name>D4YZB0_SPHIU</name>
<dbReference type="Proteomes" id="UP000007753">
    <property type="component" value="Chromosome 1"/>
</dbReference>
<reference evidence="1 2" key="1">
    <citation type="journal article" date="2010" name="J. Bacteriol.">
        <title>Complete genome sequence of the representative gamma-hexachlorocyclohexane-degrading bacterium Sphingobium japonicum UT26.</title>
        <authorList>
            <person name="Nagata Y."/>
            <person name="Ohtsubo Y."/>
            <person name="Endo R."/>
            <person name="Ichikawa N."/>
            <person name="Ankai A."/>
            <person name="Oguchi A."/>
            <person name="Fukui S."/>
            <person name="Fujita N."/>
            <person name="Tsuda M."/>
        </authorList>
    </citation>
    <scope>NUCLEOTIDE SEQUENCE [LARGE SCALE GENOMIC DNA]</scope>
    <source>
        <strain evidence="2">DSM 16413 / CCM 7287 / MTCC 6362 / UT26 / NBRC 101211 / UT26S</strain>
    </source>
</reference>
<dbReference type="KEGG" id="sjp:SJA_C1-08580"/>
<evidence type="ECO:0000313" key="1">
    <source>
        <dbReference type="EMBL" id="BAI95692.1"/>
    </source>
</evidence>
<organism evidence="1 2">
    <name type="scientific">Sphingobium indicum (strain DSM 16413 / CCM 7287 / MTCC 6362 / UT26 / NBRC 101211 / UT26S)</name>
    <name type="common">Sphingobium japonicum</name>
    <dbReference type="NCBI Taxonomy" id="452662"/>
    <lineage>
        <taxon>Bacteria</taxon>
        <taxon>Pseudomonadati</taxon>
        <taxon>Pseudomonadota</taxon>
        <taxon>Alphaproteobacteria</taxon>
        <taxon>Sphingomonadales</taxon>
        <taxon>Sphingomonadaceae</taxon>
        <taxon>Sphingobium</taxon>
    </lineage>
</organism>
<dbReference type="RefSeq" id="WP_013039347.1">
    <property type="nucleotide sequence ID" value="NC_014006.1"/>
</dbReference>
<accession>D4YZB0</accession>
<dbReference type="AlphaFoldDB" id="D4YZB0"/>
<dbReference type="HOGENOM" id="CLU_1833933_0_0_5"/>
<sequence length="140" mass="16033">MTSFNLPNRYDEKLAVKGVDFPIYDDETYLGTYTLGLFNTTSPHVRVAMERYNRAHKNERSKPRENTIRAFVEIALLGWKEVPFGPKGGDLPFSKDTAVKLLLTDHQTTNFLVDALFDFSGDVRNFRNDPEATQEEEAKN</sequence>